<comment type="caution">
    <text evidence="2">The sequence shown here is derived from an EMBL/GenBank/DDBJ whole genome shotgun (WGS) entry which is preliminary data.</text>
</comment>
<dbReference type="RefSeq" id="WP_310912494.1">
    <property type="nucleotide sequence ID" value="NZ_JAVLVT010000005.1"/>
</dbReference>
<reference evidence="3" key="1">
    <citation type="submission" date="2023-07" db="EMBL/GenBank/DDBJ databases">
        <title>Novel species in the genus Lipingzhangella isolated from Sambhar Salt Lake.</title>
        <authorList>
            <person name="Jiya N."/>
            <person name="Kajale S."/>
            <person name="Sharma A."/>
        </authorList>
    </citation>
    <scope>NUCLEOTIDE SEQUENCE [LARGE SCALE GENOMIC DNA]</scope>
    <source>
        <strain evidence="3">LS1_29</strain>
    </source>
</reference>
<keyword evidence="1" id="KW-0472">Membrane</keyword>
<evidence type="ECO:0000313" key="3">
    <source>
        <dbReference type="Proteomes" id="UP001250214"/>
    </source>
</evidence>
<proteinExistence type="predicted"/>
<keyword evidence="1" id="KW-0812">Transmembrane</keyword>
<dbReference type="EMBL" id="JAVLVT010000005">
    <property type="protein sequence ID" value="MDS1270939.1"/>
    <property type="molecule type" value="Genomic_DNA"/>
</dbReference>
<name>A0ABU2H7W8_9ACTN</name>
<protein>
    <submittedName>
        <fullName evidence="2">Uncharacterized protein</fullName>
    </submittedName>
</protein>
<keyword evidence="3" id="KW-1185">Reference proteome</keyword>
<dbReference type="Proteomes" id="UP001250214">
    <property type="component" value="Unassembled WGS sequence"/>
</dbReference>
<feature type="transmembrane region" description="Helical" evidence="1">
    <location>
        <begin position="12"/>
        <end position="36"/>
    </location>
</feature>
<evidence type="ECO:0000256" key="1">
    <source>
        <dbReference type="SAM" id="Phobius"/>
    </source>
</evidence>
<organism evidence="2 3">
    <name type="scientific">Lipingzhangella rawalii</name>
    <dbReference type="NCBI Taxonomy" id="2055835"/>
    <lineage>
        <taxon>Bacteria</taxon>
        <taxon>Bacillati</taxon>
        <taxon>Actinomycetota</taxon>
        <taxon>Actinomycetes</taxon>
        <taxon>Streptosporangiales</taxon>
        <taxon>Nocardiopsidaceae</taxon>
        <taxon>Lipingzhangella</taxon>
    </lineage>
</organism>
<keyword evidence="1" id="KW-1133">Transmembrane helix</keyword>
<accession>A0ABU2H7W8</accession>
<sequence length="522" mass="56728">MLPSIRSDRGGVLVEYVAGLVLVAGILAAISFSALYSGANEDVEDHLCHALRSEGCEGQAAGTHDYPDYPEFTENPERQLDLLCPVSGISWDGAFGVHVPIKKFPVRGENTAGDVLDLYENPYTGEETAMYSTRGGHGLGAGAQHQTSATALQGMVDGSMSFEAFLNAGAGLQFNYEFTGDNAHERAQQERSLRRDGWVQRAAAVGSGMAGEAVEAGVLTALRYGDELWEWIKDKTPGVEGNPDEVAEKWDGRTPSSATVDIVVEGDLGGEIGGGASVSDEDEYEELEGTAGAEAQLELALKNAVTVDGDWNRTHEMMFEVDGNVRTEAGMDYSGFIPAGMQAEIAAAGGAMLGQRMQFDDDGNPTLFELDLMYEYEASAGIDIEIGEEEIVDWSAPLHGDVDDGTWVRVEETKSLDLTNDANREAIEELFILNGGVMAIPNPTALVDSSRIEGYAERFAESGYETRWLYEAEKEEIQDQFLGSRKAQLGVGWHSREETWELISGQVMDHSHQQPEWQQLQC</sequence>
<gene>
    <name evidence="2" type="ORF">RIF23_11580</name>
</gene>
<evidence type="ECO:0000313" key="2">
    <source>
        <dbReference type="EMBL" id="MDS1270939.1"/>
    </source>
</evidence>